<accession>A0A3P7MZY7</accession>
<gene>
    <name evidence="2" type="ORF">CGOC_LOCUS12182</name>
</gene>
<proteinExistence type="predicted"/>
<reference evidence="2 3" key="1">
    <citation type="submission" date="2018-11" db="EMBL/GenBank/DDBJ databases">
        <authorList>
            <consortium name="Pathogen Informatics"/>
        </authorList>
    </citation>
    <scope>NUCLEOTIDE SEQUENCE [LARGE SCALE GENOMIC DNA]</scope>
</reference>
<name>A0A3P7MZY7_CYLGO</name>
<sequence length="69" mass="7978">MALAPLIAAAFVIFFILYWKKVYLLIQERIWVIKCVDKIPGPYSIPVLGTTWQFKWNIAGKFLATMLNC</sequence>
<evidence type="ECO:0000313" key="3">
    <source>
        <dbReference type="Proteomes" id="UP000271889"/>
    </source>
</evidence>
<keyword evidence="1" id="KW-0812">Transmembrane</keyword>
<keyword evidence="1" id="KW-0472">Membrane</keyword>
<dbReference type="Proteomes" id="UP000271889">
    <property type="component" value="Unassembled WGS sequence"/>
</dbReference>
<evidence type="ECO:0000256" key="1">
    <source>
        <dbReference type="SAM" id="Phobius"/>
    </source>
</evidence>
<protein>
    <submittedName>
        <fullName evidence="2">Uncharacterized protein</fullName>
    </submittedName>
</protein>
<evidence type="ECO:0000313" key="2">
    <source>
        <dbReference type="EMBL" id="VDN32690.1"/>
    </source>
</evidence>
<keyword evidence="3" id="KW-1185">Reference proteome</keyword>
<dbReference type="EMBL" id="UYRV01121222">
    <property type="protein sequence ID" value="VDN32690.1"/>
    <property type="molecule type" value="Genomic_DNA"/>
</dbReference>
<organism evidence="2 3">
    <name type="scientific">Cylicostephanus goldi</name>
    <name type="common">Nematode worm</name>
    <dbReference type="NCBI Taxonomy" id="71465"/>
    <lineage>
        <taxon>Eukaryota</taxon>
        <taxon>Metazoa</taxon>
        <taxon>Ecdysozoa</taxon>
        <taxon>Nematoda</taxon>
        <taxon>Chromadorea</taxon>
        <taxon>Rhabditida</taxon>
        <taxon>Rhabditina</taxon>
        <taxon>Rhabditomorpha</taxon>
        <taxon>Strongyloidea</taxon>
        <taxon>Strongylidae</taxon>
        <taxon>Cylicostephanus</taxon>
    </lineage>
</organism>
<dbReference type="OrthoDB" id="1470350at2759"/>
<keyword evidence="1" id="KW-1133">Transmembrane helix</keyword>
<dbReference type="AlphaFoldDB" id="A0A3P7MZY7"/>
<feature type="transmembrane region" description="Helical" evidence="1">
    <location>
        <begin position="6"/>
        <end position="26"/>
    </location>
</feature>